<dbReference type="SUPFAM" id="SSF53756">
    <property type="entry name" value="UDP-Glycosyltransferase/glycogen phosphorylase"/>
    <property type="match status" value="1"/>
</dbReference>
<evidence type="ECO:0000313" key="8">
    <source>
        <dbReference type="Proteomes" id="UP000003178"/>
    </source>
</evidence>
<proteinExistence type="inferred from homology"/>
<comment type="caution">
    <text evidence="7">The sequence shown here is derived from an EMBL/GenBank/DDBJ whole genome shotgun (WGS) entry which is preliminary data.</text>
</comment>
<evidence type="ECO:0000256" key="2">
    <source>
        <dbReference type="ARBA" id="ARBA00006962"/>
    </source>
</evidence>
<name>B6G1Q9_PEPHT</name>
<gene>
    <name evidence="7" type="ORF">CLOHIR_02066</name>
</gene>
<dbReference type="HOGENOM" id="CLU_028367_0_1_9"/>
<dbReference type="InterPro" id="IPR007235">
    <property type="entry name" value="Glyco_trans_28_C"/>
</dbReference>
<keyword evidence="4" id="KW-0808">Transferase</keyword>
<keyword evidence="8" id="KW-1185">Reference proteome</keyword>
<dbReference type="Pfam" id="PF06925">
    <property type="entry name" value="MGDG_synth"/>
    <property type="match status" value="2"/>
</dbReference>
<dbReference type="PANTHER" id="PTHR43025:SF3">
    <property type="entry name" value="MONOGALACTOSYLDIACYLGLYCEROL SYNTHASE 1, CHLOROPLASTIC"/>
    <property type="match status" value="1"/>
</dbReference>
<evidence type="ECO:0000259" key="5">
    <source>
        <dbReference type="Pfam" id="PF04101"/>
    </source>
</evidence>
<evidence type="ECO:0000313" key="7">
    <source>
        <dbReference type="EMBL" id="EEA84276.1"/>
    </source>
</evidence>
<dbReference type="EMBL" id="ABWP01000077">
    <property type="protein sequence ID" value="EEA84276.1"/>
    <property type="molecule type" value="Genomic_DNA"/>
</dbReference>
<evidence type="ECO:0000256" key="4">
    <source>
        <dbReference type="ARBA" id="ARBA00022679"/>
    </source>
</evidence>
<comment type="subcellular location">
    <subcellularLocation>
        <location evidence="1">Membrane</location>
    </subcellularLocation>
</comment>
<dbReference type="eggNOG" id="COG0707">
    <property type="taxonomic scope" value="Bacteria"/>
</dbReference>
<dbReference type="STRING" id="500633.CLOHIR_02066"/>
<dbReference type="InterPro" id="IPR009695">
    <property type="entry name" value="Diacylglyc_glucosyltr_N"/>
</dbReference>
<evidence type="ECO:0000256" key="3">
    <source>
        <dbReference type="ARBA" id="ARBA00022676"/>
    </source>
</evidence>
<dbReference type="RefSeq" id="WP_006441194.1">
    <property type="nucleotide sequence ID" value="NZ_DS995686.1"/>
</dbReference>
<sequence>MKKVLIMSASTGGGHNRAAKAIQEELELKNINGEPIECKIIDSLKLINSFTDKLISRGYEKSAMYTPEAYGSIYRLSDTELVSKNEYKDNPLTSLLARKLKTLIKTEEPNLIIGTHPFPMIALCKLKKISNDKKLTENSSNEIEELSSYFHWSEDPVEIPPLISILTDYTVHSTHIQNEINYYIVGHEYVKELLVSEGEEPEKIKPYGIPVEKSFLLHRDKETILNELNLNPEKKTIVLMGGSFGAGNIKETLDELLEINRDFQILVITGRNKALKEKIDRRLATTEHNKNVQVLGFTDKMNDILYAADLIVTKPGGLTTTETLLKGIPMIVPYYIPGQEEENLDFLSNCGAVIRVTKKYTLPVLVKVLLDYPERVELLKKNIESIKKVNSAQNIANLSQEIMENEEAIKEQNN</sequence>
<evidence type="ECO:0000259" key="6">
    <source>
        <dbReference type="Pfam" id="PF06925"/>
    </source>
</evidence>
<comment type="similarity">
    <text evidence="2">Belongs to the glycosyltransferase 28 family.</text>
</comment>
<accession>B6G1Q9</accession>
<feature type="domain" description="Diacylglycerol glucosyltransferase N-terminal" evidence="6">
    <location>
        <begin position="160"/>
        <end position="211"/>
    </location>
</feature>
<dbReference type="Pfam" id="PF04101">
    <property type="entry name" value="Glyco_tran_28_C"/>
    <property type="match status" value="1"/>
</dbReference>
<dbReference type="CDD" id="cd17507">
    <property type="entry name" value="GT28_Beta-DGS-like"/>
    <property type="match status" value="1"/>
</dbReference>
<protein>
    <submittedName>
        <fullName evidence="7">Monogalactosyldiacylglycerol synthase, C-terminal domain protein</fullName>
    </submittedName>
</protein>
<reference evidence="7 8" key="2">
    <citation type="submission" date="2008-10" db="EMBL/GenBank/DDBJ databases">
        <title>Draft genome sequence of Clostridium hiranonis (DSM 13275).</title>
        <authorList>
            <person name="Sudarsanam P."/>
            <person name="Ley R."/>
            <person name="Guruge J."/>
            <person name="Turnbaugh P.J."/>
            <person name="Mahowald M."/>
            <person name="Liep D."/>
            <person name="Gordon J."/>
        </authorList>
    </citation>
    <scope>NUCLEOTIDE SEQUENCE [LARGE SCALE GENOMIC DNA]</scope>
    <source>
        <strain evidence="7 8">DSM 13275</strain>
    </source>
</reference>
<dbReference type="AlphaFoldDB" id="B6G1Q9"/>
<dbReference type="Proteomes" id="UP000003178">
    <property type="component" value="Unassembled WGS sequence"/>
</dbReference>
<evidence type="ECO:0000256" key="1">
    <source>
        <dbReference type="ARBA" id="ARBA00004370"/>
    </source>
</evidence>
<organism evidence="7 8">
    <name type="scientific">Peptacetobacter hiranonis (strain DSM 13275 / JCM 10541 / KCTC 15199 / TO-931)</name>
    <name type="common">Clostridium hiranonis</name>
    <dbReference type="NCBI Taxonomy" id="500633"/>
    <lineage>
        <taxon>Bacteria</taxon>
        <taxon>Bacillati</taxon>
        <taxon>Bacillota</taxon>
        <taxon>Clostridia</taxon>
        <taxon>Peptostreptococcales</taxon>
        <taxon>Peptostreptococcaceae</taxon>
        <taxon>Peptacetobacter</taxon>
    </lineage>
</organism>
<dbReference type="InterPro" id="IPR050519">
    <property type="entry name" value="Glycosyltransf_28_UgtP"/>
</dbReference>
<dbReference type="PANTHER" id="PTHR43025">
    <property type="entry name" value="MONOGALACTOSYLDIACYLGLYCEROL SYNTHASE"/>
    <property type="match status" value="1"/>
</dbReference>
<feature type="domain" description="Diacylglycerol glucosyltransferase N-terminal" evidence="6">
    <location>
        <begin position="15"/>
        <end position="128"/>
    </location>
</feature>
<keyword evidence="3" id="KW-0328">Glycosyltransferase</keyword>
<dbReference type="Gene3D" id="3.40.50.2000">
    <property type="entry name" value="Glycogen Phosphorylase B"/>
    <property type="match status" value="1"/>
</dbReference>
<dbReference type="GO" id="GO:0016758">
    <property type="term" value="F:hexosyltransferase activity"/>
    <property type="evidence" value="ECO:0007669"/>
    <property type="project" value="InterPro"/>
</dbReference>
<dbReference type="GO" id="GO:0009247">
    <property type="term" value="P:glycolipid biosynthetic process"/>
    <property type="evidence" value="ECO:0007669"/>
    <property type="project" value="InterPro"/>
</dbReference>
<reference evidence="7 8" key="1">
    <citation type="submission" date="2008-09" db="EMBL/GenBank/DDBJ databases">
        <authorList>
            <person name="Fulton L."/>
            <person name="Clifton S."/>
            <person name="Fulton B."/>
            <person name="Xu J."/>
            <person name="Minx P."/>
            <person name="Pepin K.H."/>
            <person name="Johnson M."/>
            <person name="Thiruvilangam P."/>
            <person name="Bhonagiri V."/>
            <person name="Nash W.E."/>
            <person name="Mardis E.R."/>
            <person name="Wilson R.K."/>
        </authorList>
    </citation>
    <scope>NUCLEOTIDE SEQUENCE [LARGE SCALE GENOMIC DNA]</scope>
    <source>
        <strain evidence="7 8">DSM 13275</strain>
    </source>
</reference>
<dbReference type="GO" id="GO:0016020">
    <property type="term" value="C:membrane"/>
    <property type="evidence" value="ECO:0007669"/>
    <property type="project" value="UniProtKB-SubCell"/>
</dbReference>
<dbReference type="OrthoDB" id="9815663at2"/>
<feature type="domain" description="Glycosyl transferase family 28 C-terminal" evidence="5">
    <location>
        <begin position="236"/>
        <end position="375"/>
    </location>
</feature>